<gene>
    <name evidence="2" type="ORF">HAX54_043138</name>
</gene>
<evidence type="ECO:0000256" key="1">
    <source>
        <dbReference type="SAM" id="MobiDB-lite"/>
    </source>
</evidence>
<dbReference type="Proteomes" id="UP000823775">
    <property type="component" value="Unassembled WGS sequence"/>
</dbReference>
<organism evidence="2 3">
    <name type="scientific">Datura stramonium</name>
    <name type="common">Jimsonweed</name>
    <name type="synonym">Common thornapple</name>
    <dbReference type="NCBI Taxonomy" id="4076"/>
    <lineage>
        <taxon>Eukaryota</taxon>
        <taxon>Viridiplantae</taxon>
        <taxon>Streptophyta</taxon>
        <taxon>Embryophyta</taxon>
        <taxon>Tracheophyta</taxon>
        <taxon>Spermatophyta</taxon>
        <taxon>Magnoliopsida</taxon>
        <taxon>eudicotyledons</taxon>
        <taxon>Gunneridae</taxon>
        <taxon>Pentapetalae</taxon>
        <taxon>asterids</taxon>
        <taxon>lamiids</taxon>
        <taxon>Solanales</taxon>
        <taxon>Solanaceae</taxon>
        <taxon>Solanoideae</taxon>
        <taxon>Datureae</taxon>
        <taxon>Datura</taxon>
    </lineage>
</organism>
<keyword evidence="3" id="KW-1185">Reference proteome</keyword>
<comment type="caution">
    <text evidence="2">The sequence shown here is derived from an EMBL/GenBank/DDBJ whole genome shotgun (WGS) entry which is preliminary data.</text>
</comment>
<protein>
    <submittedName>
        <fullName evidence="2">Uncharacterized protein</fullName>
    </submittedName>
</protein>
<feature type="compositionally biased region" description="Basic and acidic residues" evidence="1">
    <location>
        <begin position="1"/>
        <end position="14"/>
    </location>
</feature>
<accession>A0ABS8SMQ3</accession>
<name>A0ABS8SMQ3_DATST</name>
<evidence type="ECO:0000313" key="3">
    <source>
        <dbReference type="Proteomes" id="UP000823775"/>
    </source>
</evidence>
<proteinExistence type="predicted"/>
<feature type="region of interest" description="Disordered" evidence="1">
    <location>
        <begin position="1"/>
        <end position="26"/>
    </location>
</feature>
<dbReference type="EMBL" id="JACEIK010000643">
    <property type="protein sequence ID" value="MCD7460238.1"/>
    <property type="molecule type" value="Genomic_DNA"/>
</dbReference>
<evidence type="ECO:0000313" key="2">
    <source>
        <dbReference type="EMBL" id="MCD7460238.1"/>
    </source>
</evidence>
<reference evidence="2 3" key="1">
    <citation type="journal article" date="2021" name="BMC Genomics">
        <title>Datura genome reveals duplications of psychoactive alkaloid biosynthetic genes and high mutation rate following tissue culture.</title>
        <authorList>
            <person name="Rajewski A."/>
            <person name="Carter-House D."/>
            <person name="Stajich J."/>
            <person name="Litt A."/>
        </authorList>
    </citation>
    <scope>NUCLEOTIDE SEQUENCE [LARGE SCALE GENOMIC DNA]</scope>
    <source>
        <strain evidence="2">AR-01</strain>
    </source>
</reference>
<sequence>MLRPRAEPNHDHLKTFSPGIPKRATPERADLSGERINLDEPSVDGFLQAGKLTIKNLLERSCKQVLGFDTRNVEKDDPVIEVYHRRFEKTQRHKPTSFREGITRLSGQSLSPISLIVIARDVPSSTLNFYYVSLQLHFRY</sequence>